<reference evidence="3" key="1">
    <citation type="submission" date="2023-07" db="EMBL/GenBank/DDBJ databases">
        <authorList>
            <consortium name="AG Swart"/>
            <person name="Singh M."/>
            <person name="Singh A."/>
            <person name="Seah K."/>
            <person name="Emmerich C."/>
        </authorList>
    </citation>
    <scope>NUCLEOTIDE SEQUENCE</scope>
    <source>
        <strain evidence="3">DP1</strain>
    </source>
</reference>
<protein>
    <submittedName>
        <fullName evidence="3">Uncharacterized protein</fullName>
    </submittedName>
</protein>
<name>A0AAD1U576_EUPCR</name>
<sequence length="523" mass="60669">MSNCKNPVEFYVIYSNEYICGDCKEMTYLDNEVKPLPDPHEINFSLQIVECNIETIELLLVHKPTLQHKWEYLMESFKDFKARAAELREAFQNLVTKKFWSRMEDIRPQIEQLKQEWKQSPILVEMLLFKNSESIRLRVKGIDEEDSILNQNIHLKVTLDEVRRERLQVETDLNTKIEQLSKHNSEIDSQRDQLGEELDSTKHRIAQLETQNTELETLNIELKAQNTELESQKIQLTTDLCEAKAQTEEKKVQIEDMKTSYAGLKTNYEDLKALISNKIEELNVSHSQTDTGIQKSCKILEEQGLRFNKIICKNLENMKTNPTCVKTTQTADQKESLENLEGNYEDTEESKNSEESKKPSKETITNGNSRLAKMLVETYIKTDSLLKELTDLESIKFLEQIISQNQIRFKFSLDSHKKVFRAMNNRYVAHLEKIELLRLDKIETDSVINFLLNCIPDALKELRLGGSSSCPPITPYLDSILTTKGKIGERIDLDHFRITVKEEELLKKSFGETKVVYGSKDNS</sequence>
<evidence type="ECO:0000256" key="1">
    <source>
        <dbReference type="SAM" id="Coils"/>
    </source>
</evidence>
<feature type="region of interest" description="Disordered" evidence="2">
    <location>
        <begin position="326"/>
        <end position="365"/>
    </location>
</feature>
<feature type="coiled-coil region" evidence="1">
    <location>
        <begin position="159"/>
        <end position="281"/>
    </location>
</feature>
<dbReference type="AlphaFoldDB" id="A0AAD1U576"/>
<dbReference type="Proteomes" id="UP001295684">
    <property type="component" value="Unassembled WGS sequence"/>
</dbReference>
<evidence type="ECO:0000313" key="4">
    <source>
        <dbReference type="Proteomes" id="UP001295684"/>
    </source>
</evidence>
<proteinExistence type="predicted"/>
<gene>
    <name evidence="3" type="ORF">ECRASSUSDP1_LOCUS3454</name>
</gene>
<evidence type="ECO:0000256" key="2">
    <source>
        <dbReference type="SAM" id="MobiDB-lite"/>
    </source>
</evidence>
<keyword evidence="4" id="KW-1185">Reference proteome</keyword>
<feature type="compositionally biased region" description="Basic and acidic residues" evidence="2">
    <location>
        <begin position="349"/>
        <end position="361"/>
    </location>
</feature>
<accession>A0AAD1U576</accession>
<keyword evidence="1" id="KW-0175">Coiled coil</keyword>
<dbReference type="EMBL" id="CAMPGE010003304">
    <property type="protein sequence ID" value="CAI2362133.1"/>
    <property type="molecule type" value="Genomic_DNA"/>
</dbReference>
<dbReference type="Gene3D" id="1.10.287.1490">
    <property type="match status" value="1"/>
</dbReference>
<comment type="caution">
    <text evidence="3">The sequence shown here is derived from an EMBL/GenBank/DDBJ whole genome shotgun (WGS) entry which is preliminary data.</text>
</comment>
<evidence type="ECO:0000313" key="3">
    <source>
        <dbReference type="EMBL" id="CAI2362133.1"/>
    </source>
</evidence>
<organism evidence="3 4">
    <name type="scientific">Euplotes crassus</name>
    <dbReference type="NCBI Taxonomy" id="5936"/>
    <lineage>
        <taxon>Eukaryota</taxon>
        <taxon>Sar</taxon>
        <taxon>Alveolata</taxon>
        <taxon>Ciliophora</taxon>
        <taxon>Intramacronucleata</taxon>
        <taxon>Spirotrichea</taxon>
        <taxon>Hypotrichia</taxon>
        <taxon>Euplotida</taxon>
        <taxon>Euplotidae</taxon>
        <taxon>Moneuplotes</taxon>
    </lineage>
</organism>